<comment type="caution">
    <text evidence="2">The sequence shown here is derived from an EMBL/GenBank/DDBJ whole genome shotgun (WGS) entry which is preliminary data.</text>
</comment>
<keyword evidence="3" id="KW-1185">Reference proteome</keyword>
<dbReference type="Proteomes" id="UP000625735">
    <property type="component" value="Unassembled WGS sequence"/>
</dbReference>
<organism evidence="2 3">
    <name type="scientific">Flavobacterium orientale</name>
    <dbReference type="NCBI Taxonomy" id="1756020"/>
    <lineage>
        <taxon>Bacteria</taxon>
        <taxon>Pseudomonadati</taxon>
        <taxon>Bacteroidota</taxon>
        <taxon>Flavobacteriia</taxon>
        <taxon>Flavobacteriales</taxon>
        <taxon>Flavobacteriaceae</taxon>
        <taxon>Flavobacterium</taxon>
    </lineage>
</organism>
<keyword evidence="1" id="KW-0472">Membrane</keyword>
<dbReference type="EMBL" id="BMFG01000004">
    <property type="protein sequence ID" value="GGD23920.1"/>
    <property type="molecule type" value="Genomic_DNA"/>
</dbReference>
<evidence type="ECO:0000313" key="2">
    <source>
        <dbReference type="EMBL" id="GGD23920.1"/>
    </source>
</evidence>
<dbReference type="InterPro" id="IPR049713">
    <property type="entry name" value="Pr6Pr-like"/>
</dbReference>
<gene>
    <name evidence="2" type="ORF">GCM10011343_12650</name>
</gene>
<reference evidence="2" key="1">
    <citation type="journal article" date="2014" name="Int. J. Syst. Evol. Microbiol.">
        <title>Complete genome sequence of Corynebacterium casei LMG S-19264T (=DSM 44701T), isolated from a smear-ripened cheese.</title>
        <authorList>
            <consortium name="US DOE Joint Genome Institute (JGI-PGF)"/>
            <person name="Walter F."/>
            <person name="Albersmeier A."/>
            <person name="Kalinowski J."/>
            <person name="Ruckert C."/>
        </authorList>
    </citation>
    <scope>NUCLEOTIDE SEQUENCE</scope>
    <source>
        <strain evidence="2">CGMCC 1.12506</strain>
    </source>
</reference>
<feature type="transmembrane region" description="Helical" evidence="1">
    <location>
        <begin position="97"/>
        <end position="113"/>
    </location>
</feature>
<evidence type="ECO:0000256" key="1">
    <source>
        <dbReference type="SAM" id="Phobius"/>
    </source>
</evidence>
<evidence type="ECO:0008006" key="4">
    <source>
        <dbReference type="Google" id="ProtNLM"/>
    </source>
</evidence>
<feature type="transmembrane region" description="Helical" evidence="1">
    <location>
        <begin position="64"/>
        <end position="85"/>
    </location>
</feature>
<evidence type="ECO:0000313" key="3">
    <source>
        <dbReference type="Proteomes" id="UP000625735"/>
    </source>
</evidence>
<sequence length="187" mass="22117">MLLGWFAISTQYVLIIQNSATDTIETTIRFFSFFTILSNILVTLSFTFFYFNQKNFFTRYATQTALVVYISIVAIVYNLVLRFIWEPQGLQKVTDELLHVIVPILYVFYWIKFTDVIQLYYKYIFKILFFPAAYLVLILIRGHFSNYYPYPFIDVFKIGYNQVVVNSCIVLLAFVVVSLIAVRFSRR</sequence>
<accession>A0A916XZB5</accession>
<feature type="transmembrane region" description="Helical" evidence="1">
    <location>
        <begin position="164"/>
        <end position="184"/>
    </location>
</feature>
<dbReference type="AlphaFoldDB" id="A0A916XZB5"/>
<proteinExistence type="predicted"/>
<feature type="transmembrane region" description="Helical" evidence="1">
    <location>
        <begin position="125"/>
        <end position="144"/>
    </location>
</feature>
<reference evidence="2" key="2">
    <citation type="submission" date="2020-09" db="EMBL/GenBank/DDBJ databases">
        <authorList>
            <person name="Sun Q."/>
            <person name="Zhou Y."/>
        </authorList>
    </citation>
    <scope>NUCLEOTIDE SEQUENCE</scope>
    <source>
        <strain evidence="2">CGMCC 1.12506</strain>
    </source>
</reference>
<keyword evidence="1" id="KW-1133">Transmembrane helix</keyword>
<keyword evidence="1" id="KW-0812">Transmembrane</keyword>
<feature type="transmembrane region" description="Helical" evidence="1">
    <location>
        <begin position="30"/>
        <end position="52"/>
    </location>
</feature>
<dbReference type="NCBIfam" id="NF038065">
    <property type="entry name" value="Pr6Pr"/>
    <property type="match status" value="1"/>
</dbReference>
<name>A0A916XZB5_9FLAO</name>
<protein>
    <recommendedName>
        <fullName evidence="4">FAR-17a/AIG1-like protein</fullName>
    </recommendedName>
</protein>